<evidence type="ECO:0000259" key="5">
    <source>
        <dbReference type="Pfam" id="PF01609"/>
    </source>
</evidence>
<evidence type="ECO:0000313" key="7">
    <source>
        <dbReference type="Proteomes" id="UP000287969"/>
    </source>
</evidence>
<dbReference type="KEGG" id="spoa:EQM13_17920"/>
<evidence type="ECO:0000256" key="2">
    <source>
        <dbReference type="ARBA" id="ARBA00022578"/>
    </source>
</evidence>
<protein>
    <submittedName>
        <fullName evidence="6">IS4 family transposase</fullName>
    </submittedName>
</protein>
<dbReference type="SUPFAM" id="SSF53098">
    <property type="entry name" value="Ribonuclease H-like"/>
    <property type="match status" value="1"/>
</dbReference>
<dbReference type="Proteomes" id="UP000287969">
    <property type="component" value="Chromosome"/>
</dbReference>
<feature type="domain" description="Transposase IS4-like" evidence="5">
    <location>
        <begin position="106"/>
        <end position="339"/>
    </location>
</feature>
<evidence type="ECO:0000313" key="6">
    <source>
        <dbReference type="EMBL" id="QAT63303.1"/>
    </source>
</evidence>
<dbReference type="PANTHER" id="PTHR33258">
    <property type="entry name" value="TRANSPOSASE INSL FOR INSERTION SEQUENCE ELEMENT IS186A-RELATED"/>
    <property type="match status" value="1"/>
</dbReference>
<evidence type="ECO:0000256" key="1">
    <source>
        <dbReference type="ARBA" id="ARBA00010075"/>
    </source>
</evidence>
<dbReference type="GO" id="GO:0004803">
    <property type="term" value="F:transposase activity"/>
    <property type="evidence" value="ECO:0007669"/>
    <property type="project" value="InterPro"/>
</dbReference>
<gene>
    <name evidence="6" type="ORF">EQM13_17920</name>
</gene>
<sequence>MENIAHLMSELPKDYEEECIKQGAIVRRRGVSNPADLMMLAMFHLQNGCSLVEMSEVARITKLGNMSDVAFMKRFEKCGNWFKSINQKLASSCLIDYQKSEWLERKTVIAVDASDVAEKGRSGRIYRLHFALDIFKMISIEYKITTAKVGESICNFTLQPGYLVIADRAYANIKGIEHCNKNNAEYIFRLRKNSFTVRNEEGKKIDLGAIFAKLTSGECADLSVLATNLDGDKIPVRICAKRKTPEAIEQTKKKLRRKESKNQCVISEEAKTFNEYIVVATNLNDTISADEILETYRLRWQVEIYFKRLKSILNYGELPKRRHDSVIAWLNGKLMIALLIEIIISKAAFPPQEYA</sequence>
<reference evidence="7" key="1">
    <citation type="submission" date="2019-01" db="EMBL/GenBank/DDBJ databases">
        <title>Draft genomes of a novel of Sporanaerobacter strains.</title>
        <authorList>
            <person name="Ma S."/>
        </authorList>
    </citation>
    <scope>NUCLEOTIDE SEQUENCE [LARGE SCALE GENOMIC DNA]</scope>
    <source>
        <strain evidence="7">NJN-17</strain>
    </source>
</reference>
<dbReference type="GO" id="GO:0003677">
    <property type="term" value="F:DNA binding"/>
    <property type="evidence" value="ECO:0007669"/>
    <property type="project" value="UniProtKB-KW"/>
</dbReference>
<organism evidence="6 7">
    <name type="scientific">Acidilutibacter cellobiosedens</name>
    <dbReference type="NCBI Taxonomy" id="2507161"/>
    <lineage>
        <taxon>Bacteria</taxon>
        <taxon>Bacillati</taxon>
        <taxon>Bacillota</taxon>
        <taxon>Tissierellia</taxon>
        <taxon>Tissierellales</taxon>
        <taxon>Acidilutibacteraceae</taxon>
        <taxon>Acidilutibacter</taxon>
    </lineage>
</organism>
<keyword evidence="3" id="KW-0238">DNA-binding</keyword>
<keyword evidence="2" id="KW-0815">Transposition</keyword>
<dbReference type="EMBL" id="CP035282">
    <property type="protein sequence ID" value="QAT63303.1"/>
    <property type="molecule type" value="Genomic_DNA"/>
</dbReference>
<name>A0A410QGV1_9FIRM</name>
<dbReference type="Pfam" id="PF01609">
    <property type="entry name" value="DDE_Tnp_1"/>
    <property type="match status" value="1"/>
</dbReference>
<evidence type="ECO:0000256" key="4">
    <source>
        <dbReference type="ARBA" id="ARBA00023172"/>
    </source>
</evidence>
<dbReference type="Gene3D" id="3.90.350.10">
    <property type="entry name" value="Transposase Inhibitor Protein From Tn5, Chain A, domain 1"/>
    <property type="match status" value="1"/>
</dbReference>
<dbReference type="NCBIfam" id="NF033592">
    <property type="entry name" value="transpos_IS4_1"/>
    <property type="match status" value="1"/>
</dbReference>
<dbReference type="InterPro" id="IPR002559">
    <property type="entry name" value="Transposase_11"/>
</dbReference>
<dbReference type="AlphaFoldDB" id="A0A410QGV1"/>
<keyword evidence="7" id="KW-1185">Reference proteome</keyword>
<comment type="similarity">
    <text evidence="1">Belongs to the transposase 11 family.</text>
</comment>
<dbReference type="InterPro" id="IPR012337">
    <property type="entry name" value="RNaseH-like_sf"/>
</dbReference>
<evidence type="ECO:0000256" key="3">
    <source>
        <dbReference type="ARBA" id="ARBA00023125"/>
    </source>
</evidence>
<keyword evidence="4" id="KW-0233">DNA recombination</keyword>
<dbReference type="GO" id="GO:0006313">
    <property type="term" value="P:DNA transposition"/>
    <property type="evidence" value="ECO:0007669"/>
    <property type="project" value="InterPro"/>
</dbReference>
<dbReference type="OrthoDB" id="258760at2"/>
<dbReference type="InterPro" id="IPR047952">
    <property type="entry name" value="Transpos_IS4"/>
</dbReference>
<proteinExistence type="inferred from homology"/>
<dbReference type="PANTHER" id="PTHR33258:SF1">
    <property type="entry name" value="TRANSPOSASE INSL FOR INSERTION SEQUENCE ELEMENT IS186A-RELATED"/>
    <property type="match status" value="1"/>
</dbReference>
<accession>A0A410QGV1</accession>